<feature type="transmembrane region" description="Helical" evidence="2">
    <location>
        <begin position="145"/>
        <end position="167"/>
    </location>
</feature>
<sequence>MPDSDIPAPTAAAGLPPLFPAAPKPRWGLRIALGAAGLALLAVAFLVIRLLLPVWWATRIANQTQGSLSGGLLLGLTYGFVFTFIPLLIAWQVRYKKISWPWKWVIIGAAVLVALPNLLTLGIYLNSSGAPQKARLMIDTSAIWFPSWSIGGAVAGLLLFAGIATFWHMLAFPRAQAQVAAAGSEVPHPGRAGHGRLAGRDNGRTVR</sequence>
<keyword evidence="4" id="KW-1185">Reference proteome</keyword>
<proteinExistence type="predicted"/>
<accession>A0ABS4XA31</accession>
<feature type="compositionally biased region" description="Basic and acidic residues" evidence="1">
    <location>
        <begin position="198"/>
        <end position="207"/>
    </location>
</feature>
<evidence type="ECO:0000256" key="1">
    <source>
        <dbReference type="SAM" id="MobiDB-lite"/>
    </source>
</evidence>
<dbReference type="EMBL" id="JAGIOF010000001">
    <property type="protein sequence ID" value="MBP2385319.1"/>
    <property type="molecule type" value="Genomic_DNA"/>
</dbReference>
<feature type="transmembrane region" description="Helical" evidence="2">
    <location>
        <begin position="31"/>
        <end position="52"/>
    </location>
</feature>
<dbReference type="RefSeq" id="WP_209996125.1">
    <property type="nucleotide sequence ID" value="NZ_BAAAJY010000015.1"/>
</dbReference>
<keyword evidence="2" id="KW-1133">Transmembrane helix</keyword>
<dbReference type="Proteomes" id="UP001296993">
    <property type="component" value="Unassembled WGS sequence"/>
</dbReference>
<evidence type="ECO:0008006" key="5">
    <source>
        <dbReference type="Google" id="ProtNLM"/>
    </source>
</evidence>
<evidence type="ECO:0000313" key="4">
    <source>
        <dbReference type="Proteomes" id="UP001296993"/>
    </source>
</evidence>
<evidence type="ECO:0000256" key="2">
    <source>
        <dbReference type="SAM" id="Phobius"/>
    </source>
</evidence>
<protein>
    <recommendedName>
        <fullName evidence="5">Permease</fullName>
    </recommendedName>
</protein>
<evidence type="ECO:0000313" key="3">
    <source>
        <dbReference type="EMBL" id="MBP2385319.1"/>
    </source>
</evidence>
<feature type="transmembrane region" description="Helical" evidence="2">
    <location>
        <begin position="72"/>
        <end position="93"/>
    </location>
</feature>
<reference evidence="3 4" key="1">
    <citation type="submission" date="2021-03" db="EMBL/GenBank/DDBJ databases">
        <title>Sequencing the genomes of 1000 actinobacteria strains.</title>
        <authorList>
            <person name="Klenk H.-P."/>
        </authorList>
    </citation>
    <scope>NUCLEOTIDE SEQUENCE [LARGE SCALE GENOMIC DNA]</scope>
    <source>
        <strain evidence="3 4">DSM 15797</strain>
    </source>
</reference>
<feature type="region of interest" description="Disordered" evidence="1">
    <location>
        <begin position="185"/>
        <end position="207"/>
    </location>
</feature>
<keyword evidence="2" id="KW-0812">Transmembrane</keyword>
<comment type="caution">
    <text evidence="3">The sequence shown here is derived from an EMBL/GenBank/DDBJ whole genome shotgun (WGS) entry which is preliminary data.</text>
</comment>
<feature type="transmembrane region" description="Helical" evidence="2">
    <location>
        <begin position="105"/>
        <end position="125"/>
    </location>
</feature>
<organism evidence="3 4">
    <name type="scientific">Paeniglutamicibacter kerguelensis</name>
    <dbReference type="NCBI Taxonomy" id="254788"/>
    <lineage>
        <taxon>Bacteria</taxon>
        <taxon>Bacillati</taxon>
        <taxon>Actinomycetota</taxon>
        <taxon>Actinomycetes</taxon>
        <taxon>Micrococcales</taxon>
        <taxon>Micrococcaceae</taxon>
        <taxon>Paeniglutamicibacter</taxon>
    </lineage>
</organism>
<gene>
    <name evidence="3" type="ORF">JOF47_000830</name>
</gene>
<keyword evidence="2" id="KW-0472">Membrane</keyword>
<name>A0ABS4XA31_9MICC</name>